<evidence type="ECO:0000256" key="4">
    <source>
        <dbReference type="ARBA" id="ARBA00023163"/>
    </source>
</evidence>
<feature type="domain" description="HTH myb-type" evidence="7">
    <location>
        <begin position="62"/>
        <end position="116"/>
    </location>
</feature>
<keyword evidence="4" id="KW-0804">Transcription</keyword>
<sequence length="423" mass="47825">MGRAPCCEKVGLKKGKWTAEEDEILTKYIQVNGEGSWRSLPKNAGLLRCGKSCRLRWINYLRTDLKRGNISVEEDSLIVELHASFGNRWSLIASHLPGRTDNDIKNYWNSHLSRKIYTTTTIATTTTTTTTTLSRIMDIPPKRRKGRTSRWDMKKNKIYALKTKLNNHEESPKQSVVTHKNHEAVPVAPTPSLESEKFTMVMDFSEEIGDGSSKGSSQQEDENGRGTVFNEQYCVVDDDAIINNMLCTNSEKEKSGDENSAQYQQFINGGWGLNFNEITDTCFMEDPSGFLSLKFGEEKENNNNNINNYNNTINDLVGNGGAENEQTCTTHIENSVNQSSNGEIGELLYSFSSMVNGLDDSNNNSNCDWGSVMEFNGNDDVSESLEKKENLLTWLWEDDWEMDYNQLGDFDSEVDLMLAWFSS</sequence>
<dbReference type="AlphaFoldDB" id="A0AAV1W004"/>
<dbReference type="PANTHER" id="PTHR47999">
    <property type="entry name" value="TRANSCRIPTION FACTOR MYB8-RELATED-RELATED"/>
    <property type="match status" value="1"/>
</dbReference>
<dbReference type="InterPro" id="IPR015495">
    <property type="entry name" value="Myb_TF_plants"/>
</dbReference>
<dbReference type="InterPro" id="IPR001005">
    <property type="entry name" value="SANT/Myb"/>
</dbReference>
<evidence type="ECO:0000256" key="1">
    <source>
        <dbReference type="ARBA" id="ARBA00004123"/>
    </source>
</evidence>
<feature type="domain" description="HTH myb-type" evidence="7">
    <location>
        <begin position="9"/>
        <end position="61"/>
    </location>
</feature>
<dbReference type="SUPFAM" id="SSF46689">
    <property type="entry name" value="Homeodomain-like"/>
    <property type="match status" value="1"/>
</dbReference>
<keyword evidence="3" id="KW-0238">DNA-binding</keyword>
<keyword evidence="9" id="KW-1185">Reference proteome</keyword>
<dbReference type="SMART" id="SM00717">
    <property type="entry name" value="SANT"/>
    <property type="match status" value="2"/>
</dbReference>
<feature type="domain" description="Myb-like" evidence="6">
    <location>
        <begin position="62"/>
        <end position="112"/>
    </location>
</feature>
<evidence type="ECO:0000313" key="8">
    <source>
        <dbReference type="EMBL" id="CAL0302396.1"/>
    </source>
</evidence>
<evidence type="ECO:0000259" key="6">
    <source>
        <dbReference type="PROSITE" id="PS50090"/>
    </source>
</evidence>
<dbReference type="PROSITE" id="PS50090">
    <property type="entry name" value="MYB_LIKE"/>
    <property type="match status" value="2"/>
</dbReference>
<dbReference type="InterPro" id="IPR017930">
    <property type="entry name" value="Myb_dom"/>
</dbReference>
<dbReference type="FunFam" id="1.10.10.60:FF:000121">
    <property type="entry name" value="Myb transcription factor"/>
    <property type="match status" value="1"/>
</dbReference>
<dbReference type="Gene3D" id="1.10.10.60">
    <property type="entry name" value="Homeodomain-like"/>
    <property type="match status" value="2"/>
</dbReference>
<gene>
    <name evidence="8" type="ORF">LLUT_LOCUS3456</name>
</gene>
<keyword evidence="5" id="KW-0539">Nucleus</keyword>
<keyword evidence="2" id="KW-0805">Transcription regulation</keyword>
<dbReference type="GO" id="GO:0003677">
    <property type="term" value="F:DNA binding"/>
    <property type="evidence" value="ECO:0007669"/>
    <property type="project" value="UniProtKB-KW"/>
</dbReference>
<comment type="subcellular location">
    <subcellularLocation>
        <location evidence="1">Nucleus</location>
    </subcellularLocation>
</comment>
<evidence type="ECO:0000256" key="2">
    <source>
        <dbReference type="ARBA" id="ARBA00023015"/>
    </source>
</evidence>
<dbReference type="Proteomes" id="UP001497480">
    <property type="component" value="Unassembled WGS sequence"/>
</dbReference>
<name>A0AAV1W004_LUPLU</name>
<dbReference type="CDD" id="cd00167">
    <property type="entry name" value="SANT"/>
    <property type="match status" value="2"/>
</dbReference>
<evidence type="ECO:0000313" key="9">
    <source>
        <dbReference type="Proteomes" id="UP001497480"/>
    </source>
</evidence>
<accession>A0AAV1W004</accession>
<reference evidence="8 9" key="1">
    <citation type="submission" date="2024-03" db="EMBL/GenBank/DDBJ databases">
        <authorList>
            <person name="Martinez-Hernandez J."/>
        </authorList>
    </citation>
    <scope>NUCLEOTIDE SEQUENCE [LARGE SCALE GENOMIC DNA]</scope>
</reference>
<evidence type="ECO:0000256" key="5">
    <source>
        <dbReference type="ARBA" id="ARBA00023242"/>
    </source>
</evidence>
<dbReference type="Pfam" id="PF00249">
    <property type="entry name" value="Myb_DNA-binding"/>
    <property type="match status" value="2"/>
</dbReference>
<feature type="domain" description="Myb-like" evidence="6">
    <location>
        <begin position="9"/>
        <end position="61"/>
    </location>
</feature>
<dbReference type="EMBL" id="CAXHTB010000002">
    <property type="protein sequence ID" value="CAL0302396.1"/>
    <property type="molecule type" value="Genomic_DNA"/>
</dbReference>
<protein>
    <submittedName>
        <fullName evidence="8">Uncharacterized protein</fullName>
    </submittedName>
</protein>
<dbReference type="PANTHER" id="PTHR47999:SF91">
    <property type="entry name" value="TRANSCRIPTION FACTOR MYB111"/>
    <property type="match status" value="1"/>
</dbReference>
<comment type="caution">
    <text evidence="8">The sequence shown here is derived from an EMBL/GenBank/DDBJ whole genome shotgun (WGS) entry which is preliminary data.</text>
</comment>
<evidence type="ECO:0000256" key="3">
    <source>
        <dbReference type="ARBA" id="ARBA00023125"/>
    </source>
</evidence>
<proteinExistence type="predicted"/>
<organism evidence="8 9">
    <name type="scientific">Lupinus luteus</name>
    <name type="common">European yellow lupine</name>
    <dbReference type="NCBI Taxonomy" id="3873"/>
    <lineage>
        <taxon>Eukaryota</taxon>
        <taxon>Viridiplantae</taxon>
        <taxon>Streptophyta</taxon>
        <taxon>Embryophyta</taxon>
        <taxon>Tracheophyta</taxon>
        <taxon>Spermatophyta</taxon>
        <taxon>Magnoliopsida</taxon>
        <taxon>eudicotyledons</taxon>
        <taxon>Gunneridae</taxon>
        <taxon>Pentapetalae</taxon>
        <taxon>rosids</taxon>
        <taxon>fabids</taxon>
        <taxon>Fabales</taxon>
        <taxon>Fabaceae</taxon>
        <taxon>Papilionoideae</taxon>
        <taxon>50 kb inversion clade</taxon>
        <taxon>genistoids sensu lato</taxon>
        <taxon>core genistoids</taxon>
        <taxon>Genisteae</taxon>
        <taxon>Lupinus</taxon>
    </lineage>
</organism>
<dbReference type="InterPro" id="IPR009057">
    <property type="entry name" value="Homeodomain-like_sf"/>
</dbReference>
<dbReference type="GO" id="GO:0005634">
    <property type="term" value="C:nucleus"/>
    <property type="evidence" value="ECO:0007669"/>
    <property type="project" value="UniProtKB-SubCell"/>
</dbReference>
<evidence type="ECO:0000259" key="7">
    <source>
        <dbReference type="PROSITE" id="PS51294"/>
    </source>
</evidence>
<dbReference type="PROSITE" id="PS51294">
    <property type="entry name" value="HTH_MYB"/>
    <property type="match status" value="2"/>
</dbReference>